<protein>
    <recommendedName>
        <fullName evidence="5">Patatin</fullName>
        <ecNumber evidence="5">3.1.1.-</ecNumber>
    </recommendedName>
</protein>
<reference evidence="9" key="1">
    <citation type="submission" date="2016-06" db="EMBL/GenBank/DDBJ databases">
        <title>Parallel loss of symbiosis genes in relatives of nitrogen-fixing non-legume Parasponia.</title>
        <authorList>
            <person name="Van Velzen R."/>
            <person name="Holmer R."/>
            <person name="Bu F."/>
            <person name="Rutten L."/>
            <person name="Van Zeijl A."/>
            <person name="Liu W."/>
            <person name="Santuari L."/>
            <person name="Cao Q."/>
            <person name="Sharma T."/>
            <person name="Shen D."/>
            <person name="Roswanjaya Y."/>
            <person name="Wardhani T."/>
            <person name="Kalhor M.S."/>
            <person name="Jansen J."/>
            <person name="Van den Hoogen J."/>
            <person name="Gungor B."/>
            <person name="Hartog M."/>
            <person name="Hontelez J."/>
            <person name="Verver J."/>
            <person name="Yang W.-C."/>
            <person name="Schijlen E."/>
            <person name="Repin R."/>
            <person name="Schilthuizen M."/>
            <person name="Schranz E."/>
            <person name="Heidstra R."/>
            <person name="Miyata K."/>
            <person name="Fedorova E."/>
            <person name="Kohlen W."/>
            <person name="Bisseling T."/>
            <person name="Smit S."/>
            <person name="Geurts R."/>
        </authorList>
    </citation>
    <scope>NUCLEOTIDE SEQUENCE [LARGE SCALE GENOMIC DNA]</scope>
    <source>
        <strain evidence="9">cv. RG33-2</strain>
    </source>
</reference>
<feature type="active site" description="Proton acceptor" evidence="4">
    <location>
        <position position="321"/>
    </location>
</feature>
<accession>A0A2P5DMC6</accession>
<evidence type="ECO:0000256" key="6">
    <source>
        <dbReference type="SAM" id="MobiDB-lite"/>
    </source>
</evidence>
<comment type="similarity">
    <text evidence="1 5">Belongs to the patatin family.</text>
</comment>
<dbReference type="Proteomes" id="UP000237000">
    <property type="component" value="Unassembled WGS sequence"/>
</dbReference>
<sequence length="533" mass="59056">MERTNFISLPPKHGSKITILSIDGGGIRGIIPSVILQELERILEDRDSSPGRKDIAQYFDVITGTSTGGLITAMPCPDPRDPKRPKFSALDIVQFYRDEASKIFPQINRFPAINKITKLLNALFGPKYSGRYLRKLAKDRLGETRLDQVQPKTFSRYQVNRNKIGQSSGNNERLPSINQESNKNALSSQSNDIGQRSSENERPSNNHDQFPTIYNKNIGQSSGSERPPTVVMVNHQILLLILTNPPVTPPNVIVNIVHSSGEHERPSNNTGQGSGDNEIGQSSSDDGPALLSDICIATSAAPTYLPAQYFEVNGNKYNLIDGGVAANNPTFLALSEVVKNIANNKEEYPEEINPFKCTDLLVLSLGTGSPKNTGKFNAKSAAKWGMLRWLSKGGSTPVIDVFSEASVDMVDIYLRMIFRHHGCESCDENYLRIQDPTLSKDLYTVDIATEDNMKRLKKEGKEVLQENVSRVNLETGEYYYSKNRNSTALRLFADKLIEERNLRRKNMKSPTEQASTSISISTSSTSATTSTHP</sequence>
<dbReference type="Gene3D" id="3.40.1090.10">
    <property type="entry name" value="Cytosolic phospholipase A2 catalytic domain"/>
    <property type="match status" value="1"/>
</dbReference>
<dbReference type="PANTHER" id="PTHR32176">
    <property type="entry name" value="XYLOSE ISOMERASE"/>
    <property type="match status" value="1"/>
</dbReference>
<evidence type="ECO:0000256" key="5">
    <source>
        <dbReference type="RuleBase" id="RU361262"/>
    </source>
</evidence>
<dbReference type="OrthoDB" id="1658288at2759"/>
<comment type="function">
    <text evidence="5">Lipolytic acyl hydrolase (LAH).</text>
</comment>
<keyword evidence="4 5" id="KW-0378">Hydrolase</keyword>
<feature type="region of interest" description="Disordered" evidence="6">
    <location>
        <begin position="503"/>
        <end position="533"/>
    </location>
</feature>
<dbReference type="AlphaFoldDB" id="A0A2P5DMC6"/>
<evidence type="ECO:0000313" key="8">
    <source>
        <dbReference type="EMBL" id="PON74441.1"/>
    </source>
</evidence>
<dbReference type="GO" id="GO:0004620">
    <property type="term" value="F:phospholipase activity"/>
    <property type="evidence" value="ECO:0007669"/>
    <property type="project" value="TreeGrafter"/>
</dbReference>
<evidence type="ECO:0000256" key="2">
    <source>
        <dbReference type="ARBA" id="ARBA00022963"/>
    </source>
</evidence>
<feature type="short sequence motif" description="GXSXG" evidence="4">
    <location>
        <begin position="64"/>
        <end position="68"/>
    </location>
</feature>
<keyword evidence="2 4" id="KW-0442">Lipid degradation</keyword>
<feature type="region of interest" description="Disordered" evidence="6">
    <location>
        <begin position="261"/>
        <end position="285"/>
    </location>
</feature>
<dbReference type="PANTHER" id="PTHR32176:SF120">
    <property type="entry name" value="PATATIN"/>
    <property type="match status" value="1"/>
</dbReference>
<feature type="domain" description="PNPLA" evidence="7">
    <location>
        <begin position="20"/>
        <end position="334"/>
    </location>
</feature>
<comment type="caution">
    <text evidence="8">The sequence shown here is derived from an EMBL/GenBank/DDBJ whole genome shotgun (WGS) entry which is preliminary data.</text>
</comment>
<dbReference type="Pfam" id="PF01734">
    <property type="entry name" value="Patatin"/>
    <property type="match status" value="1"/>
</dbReference>
<feature type="short sequence motif" description="GXGXXG" evidence="4">
    <location>
        <begin position="24"/>
        <end position="29"/>
    </location>
</feature>
<evidence type="ECO:0000256" key="1">
    <source>
        <dbReference type="ARBA" id="ARBA00010240"/>
    </source>
</evidence>
<dbReference type="InterPro" id="IPR002641">
    <property type="entry name" value="PNPLA_dom"/>
</dbReference>
<keyword evidence="3 4" id="KW-0443">Lipid metabolism</keyword>
<dbReference type="PROSITE" id="PS51635">
    <property type="entry name" value="PNPLA"/>
    <property type="match status" value="1"/>
</dbReference>
<organism evidence="8 9">
    <name type="scientific">Trema orientale</name>
    <name type="common">Charcoal tree</name>
    <name type="synonym">Celtis orientalis</name>
    <dbReference type="NCBI Taxonomy" id="63057"/>
    <lineage>
        <taxon>Eukaryota</taxon>
        <taxon>Viridiplantae</taxon>
        <taxon>Streptophyta</taxon>
        <taxon>Embryophyta</taxon>
        <taxon>Tracheophyta</taxon>
        <taxon>Spermatophyta</taxon>
        <taxon>Magnoliopsida</taxon>
        <taxon>eudicotyledons</taxon>
        <taxon>Gunneridae</taxon>
        <taxon>Pentapetalae</taxon>
        <taxon>rosids</taxon>
        <taxon>fabids</taxon>
        <taxon>Rosales</taxon>
        <taxon>Cannabaceae</taxon>
        <taxon>Trema</taxon>
    </lineage>
</organism>
<dbReference type="GO" id="GO:0047372">
    <property type="term" value="F:monoacylglycerol lipase activity"/>
    <property type="evidence" value="ECO:0007669"/>
    <property type="project" value="TreeGrafter"/>
</dbReference>
<dbReference type="GO" id="GO:0016042">
    <property type="term" value="P:lipid catabolic process"/>
    <property type="evidence" value="ECO:0007669"/>
    <property type="project" value="UniProtKB-UniRule"/>
</dbReference>
<comment type="domain">
    <text evidence="5">The nitrogen atoms of the two glycine residues in the GGXR motif define the oxyanion hole, and stabilize the oxyanion that forms during the nucleophilic attack by the catalytic serine during substrate cleavage.</text>
</comment>
<feature type="short sequence motif" description="DGA/G" evidence="4">
    <location>
        <begin position="321"/>
        <end position="323"/>
    </location>
</feature>
<dbReference type="InParanoid" id="A0A2P5DMC6"/>
<evidence type="ECO:0000259" key="7">
    <source>
        <dbReference type="PROSITE" id="PS51635"/>
    </source>
</evidence>
<name>A0A2P5DMC6_TREOI</name>
<feature type="region of interest" description="Disordered" evidence="6">
    <location>
        <begin position="147"/>
        <end position="227"/>
    </location>
</feature>
<evidence type="ECO:0000256" key="3">
    <source>
        <dbReference type="ARBA" id="ARBA00023098"/>
    </source>
</evidence>
<proteinExistence type="inferred from homology"/>
<dbReference type="STRING" id="63057.A0A2P5DMC6"/>
<evidence type="ECO:0000313" key="9">
    <source>
        <dbReference type="Proteomes" id="UP000237000"/>
    </source>
</evidence>
<keyword evidence="9" id="KW-1185">Reference proteome</keyword>
<feature type="active site" description="Nucleophile" evidence="4">
    <location>
        <position position="66"/>
    </location>
</feature>
<feature type="compositionally biased region" description="Polar residues" evidence="6">
    <location>
        <begin position="206"/>
        <end position="224"/>
    </location>
</feature>
<dbReference type="EC" id="3.1.1.-" evidence="5"/>
<evidence type="ECO:0000256" key="4">
    <source>
        <dbReference type="PROSITE-ProRule" id="PRU01161"/>
    </source>
</evidence>
<dbReference type="SUPFAM" id="SSF52151">
    <property type="entry name" value="FabD/lysophospholipase-like"/>
    <property type="match status" value="1"/>
</dbReference>
<dbReference type="InterPro" id="IPR016035">
    <property type="entry name" value="Acyl_Trfase/lysoPLipase"/>
</dbReference>
<gene>
    <name evidence="8" type="ORF">TorRG33x02_247130</name>
</gene>
<feature type="compositionally biased region" description="Low complexity" evidence="6">
    <location>
        <begin position="514"/>
        <end position="533"/>
    </location>
</feature>
<feature type="compositionally biased region" description="Polar residues" evidence="6">
    <location>
        <begin position="150"/>
        <end position="197"/>
    </location>
</feature>
<dbReference type="EMBL" id="JXTC01000261">
    <property type="protein sequence ID" value="PON74441.1"/>
    <property type="molecule type" value="Genomic_DNA"/>
</dbReference>